<name>A0A6A6IHU7_9PLEO</name>
<dbReference type="EMBL" id="ML987194">
    <property type="protein sequence ID" value="KAF2249747.1"/>
    <property type="molecule type" value="Genomic_DNA"/>
</dbReference>
<organism evidence="1 2">
    <name type="scientific">Trematosphaeria pertusa</name>
    <dbReference type="NCBI Taxonomy" id="390896"/>
    <lineage>
        <taxon>Eukaryota</taxon>
        <taxon>Fungi</taxon>
        <taxon>Dikarya</taxon>
        <taxon>Ascomycota</taxon>
        <taxon>Pezizomycotina</taxon>
        <taxon>Dothideomycetes</taxon>
        <taxon>Pleosporomycetidae</taxon>
        <taxon>Pleosporales</taxon>
        <taxon>Massarineae</taxon>
        <taxon>Trematosphaeriaceae</taxon>
        <taxon>Trematosphaeria</taxon>
    </lineage>
</organism>
<gene>
    <name evidence="1" type="ORF">BU26DRAFT_289044</name>
</gene>
<evidence type="ECO:0000313" key="1">
    <source>
        <dbReference type="EMBL" id="KAF2249747.1"/>
    </source>
</evidence>
<dbReference type="RefSeq" id="XP_033684751.1">
    <property type="nucleotide sequence ID" value="XM_033821606.1"/>
</dbReference>
<evidence type="ECO:0000313" key="2">
    <source>
        <dbReference type="Proteomes" id="UP000800094"/>
    </source>
</evidence>
<sequence length="181" mass="20463">MDTARTFYMKSRLTGTVGPVDRLLLLYSEAQVRLDTPVTSISKSSEWLFLHAVLGPEKAKDTEAKEAFVIIVIATHLQRGDLKFEINLLPSSLSPLPPFVEQHHSLHHAMRNYPIPRPLQCEQAKRHPRLNIHYASLSARTFSIPKSWIATGLVGDMLEGEDLSRSQILLLLSCLERMPRV</sequence>
<protein>
    <submittedName>
        <fullName evidence="1">Uncharacterized protein</fullName>
    </submittedName>
</protein>
<dbReference type="AlphaFoldDB" id="A0A6A6IHU7"/>
<keyword evidence="2" id="KW-1185">Reference proteome</keyword>
<reference evidence="1" key="1">
    <citation type="journal article" date="2020" name="Stud. Mycol.">
        <title>101 Dothideomycetes genomes: a test case for predicting lifestyles and emergence of pathogens.</title>
        <authorList>
            <person name="Haridas S."/>
            <person name="Albert R."/>
            <person name="Binder M."/>
            <person name="Bloem J."/>
            <person name="Labutti K."/>
            <person name="Salamov A."/>
            <person name="Andreopoulos B."/>
            <person name="Baker S."/>
            <person name="Barry K."/>
            <person name="Bills G."/>
            <person name="Bluhm B."/>
            <person name="Cannon C."/>
            <person name="Castanera R."/>
            <person name="Culley D."/>
            <person name="Daum C."/>
            <person name="Ezra D."/>
            <person name="Gonzalez J."/>
            <person name="Henrissat B."/>
            <person name="Kuo A."/>
            <person name="Liang C."/>
            <person name="Lipzen A."/>
            <person name="Lutzoni F."/>
            <person name="Magnuson J."/>
            <person name="Mondo S."/>
            <person name="Nolan M."/>
            <person name="Ohm R."/>
            <person name="Pangilinan J."/>
            <person name="Park H.-J."/>
            <person name="Ramirez L."/>
            <person name="Alfaro M."/>
            <person name="Sun H."/>
            <person name="Tritt A."/>
            <person name="Yoshinaga Y."/>
            <person name="Zwiers L.-H."/>
            <person name="Turgeon B."/>
            <person name="Goodwin S."/>
            <person name="Spatafora J."/>
            <person name="Crous P."/>
            <person name="Grigoriev I."/>
        </authorList>
    </citation>
    <scope>NUCLEOTIDE SEQUENCE</scope>
    <source>
        <strain evidence="1">CBS 122368</strain>
    </source>
</reference>
<proteinExistence type="predicted"/>
<dbReference type="GeneID" id="54574936"/>
<dbReference type="Proteomes" id="UP000800094">
    <property type="component" value="Unassembled WGS sequence"/>
</dbReference>
<accession>A0A6A6IHU7</accession>